<dbReference type="EMBL" id="MU273581">
    <property type="protein sequence ID" value="KAI0031396.1"/>
    <property type="molecule type" value="Genomic_DNA"/>
</dbReference>
<name>A0ACB8QII6_9AGAM</name>
<keyword evidence="2" id="KW-1185">Reference proteome</keyword>
<gene>
    <name evidence="1" type="ORF">K488DRAFT_86830</name>
</gene>
<dbReference type="Proteomes" id="UP000814128">
    <property type="component" value="Unassembled WGS sequence"/>
</dbReference>
<comment type="caution">
    <text evidence="1">The sequence shown here is derived from an EMBL/GenBank/DDBJ whole genome shotgun (WGS) entry which is preliminary data.</text>
</comment>
<sequence>MDIRHGMLMENFINLAKQGLEAYEGSHSNQPVSKTGGAEYNAPHHSGQFQDSDGPQFDHDEVARRAEEHGSGDRSLFHSAMGFVQQHKEQHSEPVDEDAIQEHHRQAYSERDTGSMSASSMGSAAAMQALKMFTSGGGKSSSGGNSSELISLAMAEATKLFDKSGGAASGSKQDAANSAAMTVMKLVVQSKFGGTIGGGNSGGLGSLMGIASKFM</sequence>
<accession>A0ACB8QII6</accession>
<proteinExistence type="predicted"/>
<protein>
    <submittedName>
        <fullName evidence="1">Uncharacterized protein</fullName>
    </submittedName>
</protein>
<organism evidence="1 2">
    <name type="scientific">Vararia minispora EC-137</name>
    <dbReference type="NCBI Taxonomy" id="1314806"/>
    <lineage>
        <taxon>Eukaryota</taxon>
        <taxon>Fungi</taxon>
        <taxon>Dikarya</taxon>
        <taxon>Basidiomycota</taxon>
        <taxon>Agaricomycotina</taxon>
        <taxon>Agaricomycetes</taxon>
        <taxon>Russulales</taxon>
        <taxon>Lachnocladiaceae</taxon>
        <taxon>Vararia</taxon>
    </lineage>
</organism>
<evidence type="ECO:0000313" key="1">
    <source>
        <dbReference type="EMBL" id="KAI0031396.1"/>
    </source>
</evidence>
<reference evidence="1" key="1">
    <citation type="submission" date="2021-02" db="EMBL/GenBank/DDBJ databases">
        <authorList>
            <consortium name="DOE Joint Genome Institute"/>
            <person name="Ahrendt S."/>
            <person name="Looney B.P."/>
            <person name="Miyauchi S."/>
            <person name="Morin E."/>
            <person name="Drula E."/>
            <person name="Courty P.E."/>
            <person name="Chicoki N."/>
            <person name="Fauchery L."/>
            <person name="Kohler A."/>
            <person name="Kuo A."/>
            <person name="Labutti K."/>
            <person name="Pangilinan J."/>
            <person name="Lipzen A."/>
            <person name="Riley R."/>
            <person name="Andreopoulos W."/>
            <person name="He G."/>
            <person name="Johnson J."/>
            <person name="Barry K.W."/>
            <person name="Grigoriev I.V."/>
            <person name="Nagy L."/>
            <person name="Hibbett D."/>
            <person name="Henrissat B."/>
            <person name="Matheny P.B."/>
            <person name="Labbe J."/>
            <person name="Martin F."/>
        </authorList>
    </citation>
    <scope>NUCLEOTIDE SEQUENCE</scope>
    <source>
        <strain evidence="1">EC-137</strain>
    </source>
</reference>
<evidence type="ECO:0000313" key="2">
    <source>
        <dbReference type="Proteomes" id="UP000814128"/>
    </source>
</evidence>
<reference evidence="1" key="2">
    <citation type="journal article" date="2022" name="New Phytol.">
        <title>Evolutionary transition to the ectomycorrhizal habit in the genomes of a hyperdiverse lineage of mushroom-forming fungi.</title>
        <authorList>
            <person name="Looney B."/>
            <person name="Miyauchi S."/>
            <person name="Morin E."/>
            <person name="Drula E."/>
            <person name="Courty P.E."/>
            <person name="Kohler A."/>
            <person name="Kuo A."/>
            <person name="LaButti K."/>
            <person name="Pangilinan J."/>
            <person name="Lipzen A."/>
            <person name="Riley R."/>
            <person name="Andreopoulos W."/>
            <person name="He G."/>
            <person name="Johnson J."/>
            <person name="Nolan M."/>
            <person name="Tritt A."/>
            <person name="Barry K.W."/>
            <person name="Grigoriev I.V."/>
            <person name="Nagy L.G."/>
            <person name="Hibbett D."/>
            <person name="Henrissat B."/>
            <person name="Matheny P.B."/>
            <person name="Labbe J."/>
            <person name="Martin F.M."/>
        </authorList>
    </citation>
    <scope>NUCLEOTIDE SEQUENCE</scope>
    <source>
        <strain evidence="1">EC-137</strain>
    </source>
</reference>